<keyword evidence="2" id="KW-1185">Reference proteome</keyword>
<proteinExistence type="predicted"/>
<name>A0AAX4IE03_9PEZI</name>
<protein>
    <recommendedName>
        <fullName evidence="3">Secreted protein</fullName>
    </recommendedName>
</protein>
<dbReference type="Proteomes" id="UP001322277">
    <property type="component" value="Chromosome 4"/>
</dbReference>
<organism evidence="1 2">
    <name type="scientific">Colletotrichum destructivum</name>
    <dbReference type="NCBI Taxonomy" id="34406"/>
    <lineage>
        <taxon>Eukaryota</taxon>
        <taxon>Fungi</taxon>
        <taxon>Dikarya</taxon>
        <taxon>Ascomycota</taxon>
        <taxon>Pezizomycotina</taxon>
        <taxon>Sordariomycetes</taxon>
        <taxon>Hypocreomycetidae</taxon>
        <taxon>Glomerellales</taxon>
        <taxon>Glomerellaceae</taxon>
        <taxon>Colletotrichum</taxon>
        <taxon>Colletotrichum destructivum species complex</taxon>
    </lineage>
</organism>
<dbReference type="KEGG" id="cdet:87942893"/>
<evidence type="ECO:0008006" key="3">
    <source>
        <dbReference type="Google" id="ProtNLM"/>
    </source>
</evidence>
<dbReference type="AlphaFoldDB" id="A0AAX4IE03"/>
<dbReference type="EMBL" id="CP137308">
    <property type="protein sequence ID" value="WQF81376.1"/>
    <property type="molecule type" value="Genomic_DNA"/>
</dbReference>
<evidence type="ECO:0000313" key="2">
    <source>
        <dbReference type="Proteomes" id="UP001322277"/>
    </source>
</evidence>
<dbReference type="GeneID" id="87942893"/>
<accession>A0AAX4IE03</accession>
<dbReference type="RefSeq" id="XP_062778600.1">
    <property type="nucleotide sequence ID" value="XM_062922549.1"/>
</dbReference>
<reference evidence="2" key="1">
    <citation type="journal article" date="2023" name="bioRxiv">
        <title>Complete genome of the Medicago anthracnose fungus, Colletotrichum destructivum, reveals a mini-chromosome-like region within a core chromosome.</title>
        <authorList>
            <person name="Lapalu N."/>
            <person name="Simon A."/>
            <person name="Lu A."/>
            <person name="Plaumann P.-L."/>
            <person name="Amselem J."/>
            <person name="Pigne S."/>
            <person name="Auger A."/>
            <person name="Koch C."/>
            <person name="Dallery J.-F."/>
            <person name="O'Connell R.J."/>
        </authorList>
    </citation>
    <scope>NUCLEOTIDE SEQUENCE [LARGE SCALE GENOMIC DNA]</scope>
    <source>
        <strain evidence="2">CBS 520.97</strain>
    </source>
</reference>
<sequence length="131" mass="14273">MHRRCRVAVPLLASPRASHLASHQQATSVLLILQLDAEAASPLGLLTSPETISFLFVLEGRAFLPTKFPPISLDFSTTTHLAQFRDAQRMATPGRLLSCLSQYQVVQTLGWATPLRARTKMDGSGILDSST</sequence>
<evidence type="ECO:0000313" key="1">
    <source>
        <dbReference type="EMBL" id="WQF81376.1"/>
    </source>
</evidence>
<gene>
    <name evidence="1" type="ORF">CDEST_06390</name>
</gene>